<evidence type="ECO:0000256" key="6">
    <source>
        <dbReference type="ARBA" id="ARBA00022989"/>
    </source>
</evidence>
<keyword evidence="2 9" id="KW-0813">Transport</keyword>
<evidence type="ECO:0000259" key="10">
    <source>
        <dbReference type="Pfam" id="PF04290"/>
    </source>
</evidence>
<reference evidence="11 12" key="1">
    <citation type="submission" date="2019-03" db="EMBL/GenBank/DDBJ databases">
        <title>Roseomonas sp. a novel Roseomonas species isolated from Sea whip Gorgonian.</title>
        <authorList>
            <person name="Li F."/>
            <person name="Pan X."/>
            <person name="Huang S."/>
            <person name="Li Z."/>
            <person name="Meng B."/>
        </authorList>
    </citation>
    <scope>NUCLEOTIDE SEQUENCE [LARGE SCALE GENOMIC DNA]</scope>
    <source>
        <strain evidence="11 12">M0104</strain>
    </source>
</reference>
<dbReference type="PANTHER" id="PTHR35011">
    <property type="entry name" value="2,3-DIKETO-L-GULONATE TRAP TRANSPORTER SMALL PERMEASE PROTEIN YIAM"/>
    <property type="match status" value="1"/>
</dbReference>
<evidence type="ECO:0000256" key="7">
    <source>
        <dbReference type="ARBA" id="ARBA00023136"/>
    </source>
</evidence>
<dbReference type="OrthoDB" id="4964541at2"/>
<feature type="transmembrane region" description="Helical" evidence="9">
    <location>
        <begin position="89"/>
        <end position="110"/>
    </location>
</feature>
<feature type="domain" description="Tripartite ATP-independent periplasmic transporters DctQ component" evidence="10">
    <location>
        <begin position="26"/>
        <end position="154"/>
    </location>
</feature>
<evidence type="ECO:0000313" key="12">
    <source>
        <dbReference type="Proteomes" id="UP000460715"/>
    </source>
</evidence>
<comment type="function">
    <text evidence="9">Part of the tripartite ATP-independent periplasmic (TRAP) transport system.</text>
</comment>
<evidence type="ECO:0000313" key="11">
    <source>
        <dbReference type="EMBL" id="MXP65161.1"/>
    </source>
</evidence>
<comment type="subcellular location">
    <subcellularLocation>
        <location evidence="1 9">Cell inner membrane</location>
        <topology evidence="1 9">Multi-pass membrane protein</topology>
    </subcellularLocation>
</comment>
<feature type="transmembrane region" description="Helical" evidence="9">
    <location>
        <begin position="130"/>
        <end position="155"/>
    </location>
</feature>
<gene>
    <name evidence="11" type="ORF">E0493_17590</name>
</gene>
<dbReference type="Pfam" id="PF04290">
    <property type="entry name" value="DctQ"/>
    <property type="match status" value="1"/>
</dbReference>
<feature type="transmembrane region" description="Helical" evidence="9">
    <location>
        <begin position="12"/>
        <end position="35"/>
    </location>
</feature>
<keyword evidence="7 9" id="KW-0472">Membrane</keyword>
<dbReference type="RefSeq" id="WP_160938569.1">
    <property type="nucleotide sequence ID" value="NZ_SNVJ01000018.1"/>
</dbReference>
<evidence type="ECO:0000256" key="8">
    <source>
        <dbReference type="ARBA" id="ARBA00038436"/>
    </source>
</evidence>
<comment type="similarity">
    <text evidence="8 9">Belongs to the TRAP transporter small permease family.</text>
</comment>
<dbReference type="GO" id="GO:0022857">
    <property type="term" value="F:transmembrane transporter activity"/>
    <property type="evidence" value="ECO:0007669"/>
    <property type="project" value="UniProtKB-UniRule"/>
</dbReference>
<proteinExistence type="inferred from homology"/>
<dbReference type="GO" id="GO:0005886">
    <property type="term" value="C:plasma membrane"/>
    <property type="evidence" value="ECO:0007669"/>
    <property type="project" value="UniProtKB-SubCell"/>
</dbReference>
<dbReference type="AlphaFoldDB" id="A0A845BDG6"/>
<evidence type="ECO:0000256" key="2">
    <source>
        <dbReference type="ARBA" id="ARBA00022448"/>
    </source>
</evidence>
<dbReference type="Proteomes" id="UP000460715">
    <property type="component" value="Unassembled WGS sequence"/>
</dbReference>
<organism evidence="11 12">
    <name type="scientific">Teichococcus coralli</name>
    <dbReference type="NCBI Taxonomy" id="2545983"/>
    <lineage>
        <taxon>Bacteria</taxon>
        <taxon>Pseudomonadati</taxon>
        <taxon>Pseudomonadota</taxon>
        <taxon>Alphaproteobacteria</taxon>
        <taxon>Acetobacterales</taxon>
        <taxon>Roseomonadaceae</taxon>
        <taxon>Roseomonas</taxon>
    </lineage>
</organism>
<dbReference type="InterPro" id="IPR007387">
    <property type="entry name" value="TRAP_DctQ"/>
</dbReference>
<keyword evidence="6 9" id="KW-1133">Transmembrane helix</keyword>
<accession>A0A845BDG6</accession>
<evidence type="ECO:0000256" key="9">
    <source>
        <dbReference type="RuleBase" id="RU369079"/>
    </source>
</evidence>
<dbReference type="GO" id="GO:0015740">
    <property type="term" value="P:C4-dicarboxylate transport"/>
    <property type="evidence" value="ECO:0007669"/>
    <property type="project" value="TreeGrafter"/>
</dbReference>
<comment type="caution">
    <text evidence="11">The sequence shown here is derived from an EMBL/GenBank/DDBJ whole genome shotgun (WGS) entry which is preliminary data.</text>
</comment>
<dbReference type="EMBL" id="SNVJ01000018">
    <property type="protein sequence ID" value="MXP65161.1"/>
    <property type="molecule type" value="Genomic_DNA"/>
</dbReference>
<evidence type="ECO:0000256" key="4">
    <source>
        <dbReference type="ARBA" id="ARBA00022519"/>
    </source>
</evidence>
<keyword evidence="4 9" id="KW-0997">Cell inner membrane</keyword>
<keyword evidence="12" id="KW-1185">Reference proteome</keyword>
<evidence type="ECO:0000256" key="3">
    <source>
        <dbReference type="ARBA" id="ARBA00022475"/>
    </source>
</evidence>
<evidence type="ECO:0000256" key="1">
    <source>
        <dbReference type="ARBA" id="ARBA00004429"/>
    </source>
</evidence>
<keyword evidence="3" id="KW-1003">Cell membrane</keyword>
<dbReference type="PANTHER" id="PTHR35011:SF11">
    <property type="entry name" value="TRAP TRANSPORTER SMALL PERMEASE PROTEIN"/>
    <property type="match status" value="1"/>
</dbReference>
<evidence type="ECO:0000256" key="5">
    <source>
        <dbReference type="ARBA" id="ARBA00022692"/>
    </source>
</evidence>
<comment type="subunit">
    <text evidence="9">The complex comprises the extracytoplasmic solute receptor protein and the two transmembrane proteins.</text>
</comment>
<protein>
    <recommendedName>
        <fullName evidence="9">TRAP transporter small permease protein</fullName>
    </recommendedName>
</protein>
<dbReference type="InterPro" id="IPR055348">
    <property type="entry name" value="DctQ"/>
</dbReference>
<feature type="transmembrane region" description="Helical" evidence="9">
    <location>
        <begin position="50"/>
        <end position="68"/>
    </location>
</feature>
<sequence length="168" mass="18007">MNAFSRALDGLAKLVILLASIAMVALVVITGWMVFGRYVLNDTPTWVERAATLIVITIALPVAAVGVRERFHLSVLGFREALPPGACRIIEVICDVVVGVFGAAMAIWSWELVQTSQGIRIPLLGISQVWTFVPLTVSGILIVLFAAEQALLALAGRHTEARSASSLE</sequence>
<name>A0A845BDG6_9PROT</name>
<keyword evidence="5 9" id="KW-0812">Transmembrane</keyword>